<dbReference type="GO" id="GO:0032259">
    <property type="term" value="P:methylation"/>
    <property type="evidence" value="ECO:0007669"/>
    <property type="project" value="UniProtKB-KW"/>
</dbReference>
<keyword evidence="1" id="KW-1133">Transmembrane helix</keyword>
<dbReference type="InterPro" id="IPR007470">
    <property type="entry name" value="HemX"/>
</dbReference>
<keyword evidence="2" id="KW-0489">Methyltransferase</keyword>
<feature type="transmembrane region" description="Helical" evidence="1">
    <location>
        <begin position="27"/>
        <end position="48"/>
    </location>
</feature>
<dbReference type="AlphaFoldDB" id="A0AAU7NY54"/>
<evidence type="ECO:0000313" key="2">
    <source>
        <dbReference type="EMBL" id="XBS21909.1"/>
    </source>
</evidence>
<dbReference type="KEGG" id="mech:Q9L42_007235"/>
<evidence type="ECO:0000313" key="3">
    <source>
        <dbReference type="Proteomes" id="UP001225378"/>
    </source>
</evidence>
<keyword evidence="1" id="KW-0812">Transmembrane</keyword>
<name>A0AAU7NY54_9GAMM</name>
<gene>
    <name evidence="2" type="ORF">Q9L42_007235</name>
</gene>
<dbReference type="PANTHER" id="PTHR38043:SF1">
    <property type="entry name" value="PROTEIN HEMX"/>
    <property type="match status" value="1"/>
</dbReference>
<sequence length="389" mass="43874">MAEVIEEQETQPAAQAQVEVKKSRAGLWFGVIMTLCIVVLAGAGFYLLQQLREHQDALSSQDELKLIEVSKQMNAFQSQLAAMQSQLATVDADVTGKEAHFNKKLEEFSDLHIEKLESTRKQLQESILHLQRQLGKTRGDWLIADAEYLLSVANQRLHLVGDLNTTREALEAADQRLRESGDASVYKVREQIAKELAALKTVQVPDIVGIYSTLQLLKEKVDNLAVFLPYAGKDLTPSKQIHEHKIPSEEGHDFLSAIFGQLEGYVTLRHTDQPVKEILTPEEAQFIKDQLGVKLEMIKIALVQQNDTLYKTAIADAKRWLNENFSQNNDAQSFAAELERLNNIEIRAHFPDISASLKMLRDIGKLRLENDKAMQNDREQPAEQPNSAQ</sequence>
<accession>A0AAU7NY54</accession>
<dbReference type="GO" id="GO:0004851">
    <property type="term" value="F:uroporphyrin-III C-methyltransferase activity"/>
    <property type="evidence" value="ECO:0007669"/>
    <property type="project" value="UniProtKB-EC"/>
</dbReference>
<evidence type="ECO:0000256" key="1">
    <source>
        <dbReference type="SAM" id="Phobius"/>
    </source>
</evidence>
<dbReference type="RefSeq" id="WP_305909104.1">
    <property type="nucleotide sequence ID" value="NZ_CP157743.1"/>
</dbReference>
<reference evidence="2 3" key="1">
    <citation type="journal article" date="2024" name="Microbiology">
        <title>Methylomarinum rosea sp. nov., a novel halophilic methanotrophic bacterium from the hypersaline Lake Elton.</title>
        <authorList>
            <person name="Suleimanov R.Z."/>
            <person name="Oshkin I.Y."/>
            <person name="Danilova O.V."/>
            <person name="Suzina N.E."/>
            <person name="Dedysh S.N."/>
        </authorList>
    </citation>
    <scope>NUCLEOTIDE SEQUENCE [LARGE SCALE GENOMIC DNA]</scope>
    <source>
        <strain evidence="2 3">Ch1-1</strain>
    </source>
</reference>
<organism evidence="2 3">
    <name type="scientific">Methylomarinum roseum</name>
    <dbReference type="NCBI Taxonomy" id="3067653"/>
    <lineage>
        <taxon>Bacteria</taxon>
        <taxon>Pseudomonadati</taxon>
        <taxon>Pseudomonadota</taxon>
        <taxon>Gammaproteobacteria</taxon>
        <taxon>Methylococcales</taxon>
        <taxon>Methylococcaceae</taxon>
        <taxon>Methylomarinum</taxon>
    </lineage>
</organism>
<keyword evidence="2" id="KW-0808">Transferase</keyword>
<keyword evidence="1" id="KW-0472">Membrane</keyword>
<dbReference type="PANTHER" id="PTHR38043">
    <property type="entry name" value="PROTEIN HEMX"/>
    <property type="match status" value="1"/>
</dbReference>
<dbReference type="EC" id="2.1.1.107" evidence="2"/>
<proteinExistence type="predicted"/>
<protein>
    <submittedName>
        <fullName evidence="2">Uroporphyrinogen-III C-methyltransferase</fullName>
        <ecNumber evidence="2">2.1.1.107</ecNumber>
    </submittedName>
</protein>
<dbReference type="EMBL" id="CP157743">
    <property type="protein sequence ID" value="XBS21909.1"/>
    <property type="molecule type" value="Genomic_DNA"/>
</dbReference>
<dbReference type="Proteomes" id="UP001225378">
    <property type="component" value="Chromosome"/>
</dbReference>
<keyword evidence="3" id="KW-1185">Reference proteome</keyword>
<dbReference type="Pfam" id="PF04375">
    <property type="entry name" value="HemX"/>
    <property type="match status" value="1"/>
</dbReference>